<proteinExistence type="predicted"/>
<dbReference type="Proteomes" id="UP000289152">
    <property type="component" value="Unassembled WGS sequence"/>
</dbReference>
<accession>A0A4Q1BFQ0</accession>
<evidence type="ECO:0000256" key="1">
    <source>
        <dbReference type="SAM" id="MobiDB-lite"/>
    </source>
</evidence>
<organism evidence="2 3">
    <name type="scientific">Tremella mesenterica</name>
    <name type="common">Jelly fungus</name>
    <dbReference type="NCBI Taxonomy" id="5217"/>
    <lineage>
        <taxon>Eukaryota</taxon>
        <taxon>Fungi</taxon>
        <taxon>Dikarya</taxon>
        <taxon>Basidiomycota</taxon>
        <taxon>Agaricomycotina</taxon>
        <taxon>Tremellomycetes</taxon>
        <taxon>Tremellales</taxon>
        <taxon>Tremellaceae</taxon>
        <taxon>Tremella</taxon>
    </lineage>
</organism>
<dbReference type="AlphaFoldDB" id="A0A4Q1BFQ0"/>
<feature type="region of interest" description="Disordered" evidence="1">
    <location>
        <begin position="71"/>
        <end position="100"/>
    </location>
</feature>
<feature type="compositionally biased region" description="Low complexity" evidence="1">
    <location>
        <begin position="45"/>
        <end position="58"/>
    </location>
</feature>
<dbReference type="OrthoDB" id="2576006at2759"/>
<evidence type="ECO:0000313" key="3">
    <source>
        <dbReference type="Proteomes" id="UP000289152"/>
    </source>
</evidence>
<keyword evidence="3" id="KW-1185">Reference proteome</keyword>
<dbReference type="InParanoid" id="A0A4Q1BFQ0"/>
<evidence type="ECO:0000313" key="2">
    <source>
        <dbReference type="EMBL" id="RXK35391.1"/>
    </source>
</evidence>
<dbReference type="EMBL" id="SDIL01000138">
    <property type="protein sequence ID" value="RXK35391.1"/>
    <property type="molecule type" value="Genomic_DNA"/>
</dbReference>
<feature type="region of interest" description="Disordered" evidence="1">
    <location>
        <begin position="32"/>
        <end position="58"/>
    </location>
</feature>
<name>A0A4Q1BFQ0_TREME</name>
<reference evidence="2 3" key="1">
    <citation type="submission" date="2016-06" db="EMBL/GenBank/DDBJ databases">
        <title>Evolution of pathogenesis and genome organization in the Tremellales.</title>
        <authorList>
            <person name="Cuomo C."/>
            <person name="Litvintseva A."/>
            <person name="Heitman J."/>
            <person name="Chen Y."/>
            <person name="Sun S."/>
            <person name="Springer D."/>
            <person name="Dromer F."/>
            <person name="Young S."/>
            <person name="Zeng Q."/>
            <person name="Chapman S."/>
            <person name="Gujja S."/>
            <person name="Saif S."/>
            <person name="Birren B."/>
        </authorList>
    </citation>
    <scope>NUCLEOTIDE SEQUENCE [LARGE SCALE GENOMIC DNA]</scope>
    <source>
        <strain evidence="2 3">ATCC 28783</strain>
    </source>
</reference>
<dbReference type="VEuPathDB" id="FungiDB:TREMEDRAFT_61218"/>
<sequence>MEDQAKAVKMDSIRSDLNALIADIALNSDLQPITTPCLESPPSPTKSSKSGKTAKNKSPFSRLRFKKKGWTKLPDSTPLEVRRGSTDPLLRRGSSGSDTTLVEDVGESAADLLGQMAPLVTAIQALSPKMSTIKPIPADLRELFDEACQKLTDLLEKKRAGVEEGKGDELGMSRLLLDALLRKVQAERLTVARAASPLVMQSANPFVIHAAALGSTSTISNGSAASSILNGGSRTISSPARIAPVTGTSAGGYTSFASASQSGAWGMNVVRLGSFQASALFSPSPIAVRRGV</sequence>
<protein>
    <submittedName>
        <fullName evidence="2">Uncharacterized protein</fullName>
    </submittedName>
</protein>
<gene>
    <name evidence="2" type="ORF">M231_07335</name>
</gene>
<comment type="caution">
    <text evidence="2">The sequence shown here is derived from an EMBL/GenBank/DDBJ whole genome shotgun (WGS) entry which is preliminary data.</text>
</comment>